<evidence type="ECO:0000313" key="1">
    <source>
        <dbReference type="EMBL" id="PIO60479.1"/>
    </source>
</evidence>
<dbReference type="InterPro" id="IPR011050">
    <property type="entry name" value="Pectin_lyase_fold/virulence"/>
</dbReference>
<dbReference type="SMART" id="SM00710">
    <property type="entry name" value="PbH1"/>
    <property type="match status" value="4"/>
</dbReference>
<evidence type="ECO:0008006" key="3">
    <source>
        <dbReference type="Google" id="ProtNLM"/>
    </source>
</evidence>
<reference evidence="1 2" key="1">
    <citation type="submission" date="2015-09" db="EMBL/GenBank/DDBJ databases">
        <title>Draft genome of the parasitic nematode Teladorsagia circumcincta isolate WARC Sus (inbred).</title>
        <authorList>
            <person name="Mitreva M."/>
        </authorList>
    </citation>
    <scope>NUCLEOTIDE SEQUENCE [LARGE SCALE GENOMIC DNA]</scope>
    <source>
        <strain evidence="1 2">S</strain>
    </source>
</reference>
<evidence type="ECO:0000313" key="2">
    <source>
        <dbReference type="Proteomes" id="UP000230423"/>
    </source>
</evidence>
<dbReference type="AlphaFoldDB" id="A0A2G9TR40"/>
<dbReference type="OrthoDB" id="5857313at2759"/>
<dbReference type="SUPFAM" id="SSF51126">
    <property type="entry name" value="Pectin lyase-like"/>
    <property type="match status" value="1"/>
</dbReference>
<dbReference type="InterPro" id="IPR006626">
    <property type="entry name" value="PbH1"/>
</dbReference>
<dbReference type="Gene3D" id="2.160.20.10">
    <property type="entry name" value="Single-stranded right-handed beta-helix, Pectin lyase-like"/>
    <property type="match status" value="1"/>
</dbReference>
<dbReference type="EMBL" id="KZ355377">
    <property type="protein sequence ID" value="PIO60479.1"/>
    <property type="molecule type" value="Genomic_DNA"/>
</dbReference>
<gene>
    <name evidence="1" type="ORF">TELCIR_18024</name>
</gene>
<dbReference type="InterPro" id="IPR012334">
    <property type="entry name" value="Pectin_lyas_fold"/>
</dbReference>
<name>A0A2G9TR40_TELCI</name>
<organism evidence="1 2">
    <name type="scientific">Teladorsagia circumcincta</name>
    <name type="common">Brown stomach worm</name>
    <name type="synonym">Ostertagia circumcincta</name>
    <dbReference type="NCBI Taxonomy" id="45464"/>
    <lineage>
        <taxon>Eukaryota</taxon>
        <taxon>Metazoa</taxon>
        <taxon>Ecdysozoa</taxon>
        <taxon>Nematoda</taxon>
        <taxon>Chromadorea</taxon>
        <taxon>Rhabditida</taxon>
        <taxon>Rhabditina</taxon>
        <taxon>Rhabditomorpha</taxon>
        <taxon>Strongyloidea</taxon>
        <taxon>Trichostrongylidae</taxon>
        <taxon>Teladorsagia</taxon>
    </lineage>
</organism>
<keyword evidence="2" id="KW-1185">Reference proteome</keyword>
<proteinExistence type="predicted"/>
<sequence>MAHRERIVTINHSECVKPEQPKANFGVLINWVEFLSNSYHPALEIHSCQGFGTARTVVDVTGNRIEGNGGMGFRIAPAVNVLAYINSNQFLNNNDTALFIKNANHPQLWPLKANGELSRTEFFGPEKQVIFTSKPFVPRQKQEHSVFVDGTWGTDISLTGRPANDHGQHPMRGERAIRCAEPRWAGVRYSLLANPPTFTGQTTMSNWIIEKAGLFDFRVPVFSPALQIDWNYHVFHNLHIRNNFWNGIDIVYNDLIKKPAIRNSIVTNNRRNGMHLRSVGITLEDRDIVSWLDLREQPELEANNIYIIPDKDYQTIQNLKAHPTSSGHPDSFCGYVDLEDKRSRAAFAACGFAARVLKAFSAVK</sequence>
<accession>A0A2G9TR40</accession>
<protein>
    <recommendedName>
        <fullName evidence="3">Right handed beta helix domain-containing protein</fullName>
    </recommendedName>
</protein>
<dbReference type="Proteomes" id="UP000230423">
    <property type="component" value="Unassembled WGS sequence"/>
</dbReference>